<dbReference type="EMBL" id="JAAXOQ010000001">
    <property type="protein sequence ID" value="NKY16872.1"/>
    <property type="molecule type" value="Genomic_DNA"/>
</dbReference>
<evidence type="ECO:0000313" key="2">
    <source>
        <dbReference type="Proteomes" id="UP000582646"/>
    </source>
</evidence>
<accession>A0A846WXX6</accession>
<dbReference type="Pfam" id="PF07394">
    <property type="entry name" value="DUF1501"/>
    <property type="match status" value="1"/>
</dbReference>
<comment type="caution">
    <text evidence="1">The sequence shown here is derived from an EMBL/GenBank/DDBJ whole genome shotgun (WGS) entry which is preliminary data.</text>
</comment>
<keyword evidence="2" id="KW-1185">Reference proteome</keyword>
<dbReference type="Proteomes" id="UP000582646">
    <property type="component" value="Unassembled WGS sequence"/>
</dbReference>
<protein>
    <submittedName>
        <fullName evidence="1">DUF1501 domain-containing protein</fullName>
    </submittedName>
</protein>
<organism evidence="1 2">
    <name type="scientific">Tsukamurella spumae</name>
    <dbReference type="NCBI Taxonomy" id="44753"/>
    <lineage>
        <taxon>Bacteria</taxon>
        <taxon>Bacillati</taxon>
        <taxon>Actinomycetota</taxon>
        <taxon>Actinomycetes</taxon>
        <taxon>Mycobacteriales</taxon>
        <taxon>Tsukamurellaceae</taxon>
        <taxon>Tsukamurella</taxon>
    </lineage>
</organism>
<sequence length="89" mass="9534">MMYTEFGRRVRANASEGTDHGTAGPVFVLGESVRGGFHGDEPSLTDLDQGDLKYTGDFRDVYHELLSRGIGADPTTSVGAGRRDVGFLA</sequence>
<evidence type="ECO:0000313" key="1">
    <source>
        <dbReference type="EMBL" id="NKY16872.1"/>
    </source>
</evidence>
<name>A0A846WXX6_9ACTN</name>
<gene>
    <name evidence="1" type="ORF">HF999_00555</name>
</gene>
<dbReference type="InterPro" id="IPR010869">
    <property type="entry name" value="DUF1501"/>
</dbReference>
<dbReference type="AlphaFoldDB" id="A0A846WXX6"/>
<proteinExistence type="predicted"/>
<reference evidence="1 2" key="1">
    <citation type="submission" date="2020-04" db="EMBL/GenBank/DDBJ databases">
        <title>MicrobeNet Type strains.</title>
        <authorList>
            <person name="Nicholson A.C."/>
        </authorList>
    </citation>
    <scope>NUCLEOTIDE SEQUENCE [LARGE SCALE GENOMIC DNA]</scope>
    <source>
        <strain evidence="1 2">DSM 44113</strain>
    </source>
</reference>